<dbReference type="InterPro" id="IPR036852">
    <property type="entry name" value="Peptidase_S8/S53_dom_sf"/>
</dbReference>
<feature type="active site" description="Charge relay system" evidence="8">
    <location>
        <position position="597"/>
    </location>
</feature>
<dbReference type="PANTHER" id="PTHR43399:SF4">
    <property type="entry name" value="CELL WALL-ASSOCIATED PROTEASE"/>
    <property type="match status" value="1"/>
</dbReference>
<dbReference type="CDD" id="cd07475">
    <property type="entry name" value="Peptidases_S8_C5a_Peptidase"/>
    <property type="match status" value="1"/>
</dbReference>
<dbReference type="EMBL" id="CP129013">
    <property type="protein sequence ID" value="WLR41596.1"/>
    <property type="molecule type" value="Genomic_DNA"/>
</dbReference>
<dbReference type="PROSITE" id="PS00138">
    <property type="entry name" value="SUBTILASE_SER"/>
    <property type="match status" value="1"/>
</dbReference>
<keyword evidence="4 10" id="KW-0732">Signal</keyword>
<dbReference type="InterPro" id="IPR010259">
    <property type="entry name" value="S8pro/Inhibitor_I9"/>
</dbReference>
<feature type="active site" description="Charge relay system" evidence="8">
    <location>
        <position position="265"/>
    </location>
</feature>
<dbReference type="InterPro" id="IPR003137">
    <property type="entry name" value="PA_domain"/>
</dbReference>
<dbReference type="InterPro" id="IPR051048">
    <property type="entry name" value="Peptidase_S8/S53_subtilisin"/>
</dbReference>
<feature type="domain" description="Peptidase S8/S53" evidence="11">
    <location>
        <begin position="190"/>
        <end position="659"/>
    </location>
</feature>
<dbReference type="InterPro" id="IPR023828">
    <property type="entry name" value="Peptidase_S8_Ser-AS"/>
</dbReference>
<dbReference type="Pfam" id="PF05922">
    <property type="entry name" value="Inhibitor_I9"/>
    <property type="match status" value="1"/>
</dbReference>
<dbReference type="Gene3D" id="2.60.40.10">
    <property type="entry name" value="Immunoglobulins"/>
    <property type="match status" value="2"/>
</dbReference>
<dbReference type="InterPro" id="IPR022398">
    <property type="entry name" value="Peptidase_S8_His-AS"/>
</dbReference>
<dbReference type="Gene3D" id="3.40.50.12090">
    <property type="match status" value="2"/>
</dbReference>
<dbReference type="InterPro" id="IPR007253">
    <property type="entry name" value="Cell_wall-bd_2"/>
</dbReference>
<evidence type="ECO:0000256" key="5">
    <source>
        <dbReference type="ARBA" id="ARBA00022737"/>
    </source>
</evidence>
<evidence type="ECO:0000256" key="3">
    <source>
        <dbReference type="ARBA" id="ARBA00022670"/>
    </source>
</evidence>
<dbReference type="PROSITE" id="PS51892">
    <property type="entry name" value="SUBTILASE"/>
    <property type="match status" value="1"/>
</dbReference>
<evidence type="ECO:0000256" key="10">
    <source>
        <dbReference type="SAM" id="SignalP"/>
    </source>
</evidence>
<keyword evidence="2" id="KW-0964">Secreted</keyword>
<evidence type="ECO:0000259" key="14">
    <source>
        <dbReference type="Pfam" id="PF06280"/>
    </source>
</evidence>
<proteinExistence type="inferred from homology"/>
<organism evidence="15 16">
    <name type="scientific">Bacillus carboniphilus</name>
    <dbReference type="NCBI Taxonomy" id="86663"/>
    <lineage>
        <taxon>Bacteria</taxon>
        <taxon>Bacillati</taxon>
        <taxon>Bacillota</taxon>
        <taxon>Bacilli</taxon>
        <taxon>Bacillales</taxon>
        <taxon>Bacillaceae</taxon>
        <taxon>Bacillus</taxon>
    </lineage>
</organism>
<feature type="domain" description="C5a peptidase/Subtilisin-like protease SBT2-like Fn3-like" evidence="14">
    <location>
        <begin position="683"/>
        <end position="813"/>
    </location>
</feature>
<name>A0ABY9JV88_9BACI</name>
<evidence type="ECO:0000256" key="9">
    <source>
        <dbReference type="RuleBase" id="RU003355"/>
    </source>
</evidence>
<dbReference type="PRINTS" id="PR00723">
    <property type="entry name" value="SUBTILISIN"/>
</dbReference>
<dbReference type="RefSeq" id="WP_306019604.1">
    <property type="nucleotide sequence ID" value="NZ_CP129013.1"/>
</dbReference>
<evidence type="ECO:0000313" key="16">
    <source>
        <dbReference type="Proteomes" id="UP001197974"/>
    </source>
</evidence>
<reference evidence="15 16" key="1">
    <citation type="submission" date="2023-06" db="EMBL/GenBank/DDBJ databases">
        <title>Five Gram-positive bacteria isolated from mangrove sediments in Shenzhen, Guangdong, China.</title>
        <authorList>
            <person name="Yu S."/>
            <person name="Zheng W."/>
            <person name="Huang Y."/>
        </authorList>
    </citation>
    <scope>NUCLEOTIDE SEQUENCE [LARGE SCALE GENOMIC DNA]</scope>
    <source>
        <strain evidence="15 16">SaN35-3</strain>
    </source>
</reference>
<dbReference type="InterPro" id="IPR010435">
    <property type="entry name" value="C5a/SBT2-like_Fn3"/>
</dbReference>
<dbReference type="Gene3D" id="2.60.40.1710">
    <property type="entry name" value="Subtilisin-like superfamily"/>
    <property type="match status" value="1"/>
</dbReference>
<dbReference type="PROSITE" id="PS00137">
    <property type="entry name" value="SUBTILASE_HIS"/>
    <property type="match status" value="1"/>
</dbReference>
<keyword evidence="3 8" id="KW-0645">Protease</keyword>
<evidence type="ECO:0000313" key="15">
    <source>
        <dbReference type="EMBL" id="WLR41596.1"/>
    </source>
</evidence>
<evidence type="ECO:0000256" key="1">
    <source>
        <dbReference type="ARBA" id="ARBA00011073"/>
    </source>
</evidence>
<dbReference type="SUPFAM" id="SSF52025">
    <property type="entry name" value="PA domain"/>
    <property type="match status" value="1"/>
</dbReference>
<evidence type="ECO:0000256" key="4">
    <source>
        <dbReference type="ARBA" id="ARBA00022729"/>
    </source>
</evidence>
<feature type="active site" description="Charge relay system" evidence="8">
    <location>
        <position position="199"/>
    </location>
</feature>
<dbReference type="Gene3D" id="3.40.50.200">
    <property type="entry name" value="Peptidase S8/S53 domain"/>
    <property type="match status" value="1"/>
</dbReference>
<dbReference type="Gene3D" id="3.50.30.30">
    <property type="match status" value="1"/>
</dbReference>
<evidence type="ECO:0000259" key="13">
    <source>
        <dbReference type="Pfam" id="PF05922"/>
    </source>
</evidence>
<dbReference type="PROSITE" id="PS00136">
    <property type="entry name" value="SUBTILASE_ASP"/>
    <property type="match status" value="1"/>
</dbReference>
<dbReference type="InterPro" id="IPR000209">
    <property type="entry name" value="Peptidase_S8/S53_dom"/>
</dbReference>
<protein>
    <submittedName>
        <fullName evidence="15">Cell wall-binding repeat-containing protein</fullName>
    </submittedName>
</protein>
<evidence type="ECO:0000259" key="12">
    <source>
        <dbReference type="Pfam" id="PF02225"/>
    </source>
</evidence>
<dbReference type="Pfam" id="PF06280">
    <property type="entry name" value="fn3_5"/>
    <property type="match status" value="1"/>
</dbReference>
<evidence type="ECO:0000256" key="8">
    <source>
        <dbReference type="PROSITE-ProRule" id="PRU01240"/>
    </source>
</evidence>
<evidence type="ECO:0000259" key="11">
    <source>
        <dbReference type="Pfam" id="PF00082"/>
    </source>
</evidence>
<feature type="chain" id="PRO_5047274179" evidence="10">
    <location>
        <begin position="32"/>
        <end position="1696"/>
    </location>
</feature>
<evidence type="ECO:0000256" key="6">
    <source>
        <dbReference type="ARBA" id="ARBA00022801"/>
    </source>
</evidence>
<dbReference type="PANTHER" id="PTHR43399">
    <property type="entry name" value="SUBTILISIN-RELATED"/>
    <property type="match status" value="1"/>
</dbReference>
<keyword evidence="6 8" id="KW-0378">Hydrolase</keyword>
<keyword evidence="16" id="KW-1185">Reference proteome</keyword>
<dbReference type="Pfam" id="PF00082">
    <property type="entry name" value="Peptidase_S8"/>
    <property type="match status" value="1"/>
</dbReference>
<comment type="similarity">
    <text evidence="1 8 9">Belongs to the peptidase S8 family.</text>
</comment>
<dbReference type="InterPro" id="IPR015500">
    <property type="entry name" value="Peptidase_S8_subtilisin-rel"/>
</dbReference>
<dbReference type="Pfam" id="PF02225">
    <property type="entry name" value="PA"/>
    <property type="match status" value="1"/>
</dbReference>
<dbReference type="InterPro" id="IPR023827">
    <property type="entry name" value="Peptidase_S8_Asp-AS"/>
</dbReference>
<dbReference type="InterPro" id="IPR013783">
    <property type="entry name" value="Ig-like_fold"/>
</dbReference>
<evidence type="ECO:0000256" key="7">
    <source>
        <dbReference type="ARBA" id="ARBA00022825"/>
    </source>
</evidence>
<dbReference type="InterPro" id="IPR034216">
    <property type="entry name" value="C5a_Peptidase"/>
</dbReference>
<dbReference type="SUPFAM" id="SSF52743">
    <property type="entry name" value="Subtilisin-like"/>
    <property type="match status" value="1"/>
</dbReference>
<dbReference type="InterPro" id="IPR046450">
    <property type="entry name" value="PA_dom_sf"/>
</dbReference>
<keyword evidence="5" id="KW-0677">Repeat</keyword>
<gene>
    <name evidence="15" type="ORF">LC087_11965</name>
</gene>
<accession>A0ABY9JV88</accession>
<dbReference type="Pfam" id="PF04122">
    <property type="entry name" value="CW_binding_2"/>
    <property type="match status" value="3"/>
</dbReference>
<feature type="domain" description="PA" evidence="12">
    <location>
        <begin position="456"/>
        <end position="528"/>
    </location>
</feature>
<sequence>MNRKMKRIFVSLLAFLLVFSNLGLTTSFVQAEEKSKQEEIKKLLSKEMKSLDKKDVENSFKDSDNVRVIVELDGTTPLEYATEKGVLFKELSETKKASLTEQVQEEQKDIKSSLKSKKVDIEYSESFDTAFNGFSGEVEYGDVEKIESTKGVKRVFLANEYNRPEVTPDMDTSHDYIQSRSTWADAEYKGEGMVVSVIDSGVDPSHRDFVLSDETEEELTSEKVGTIVKEEELPGKFFTEKVPYGYNYYDKNDIITDEGPDASMHGMHVSGTVVANGDESNGGLKGVAPEAQVLGMKVFSNDPDYPSTWSDVYLAAIDDSIKLGADVLNMSLGSTASFYEPESAEDLAITRAVENGIVCAVSAGNSGHIASGWGDPYYNDPDIGVVGAPGLNTDTIQVAASGNTSYWYQHSITDGSDLNLVGYGIDSWADVPEFEVVSLSALNEKEETSGESCVVCGNPEDFTDVDVKGKVVLVKRGALSFMAKTNNAAAAGAIGIIVYDHGTSTFYKNQGGWNIPFMKVSKEEGETLAKRLEDGSSLTLNASELDKSNDPEMGRMTDFTSWGTTPSLELKPEITAPGGKIYSTLQDDQYGLMSGTSMASPHVAGGAALVQQYLQNDERFNETSSGDRARLAKQLLMSTAEVIEDLDGKPFSPRRQGAGMMQTLSAVYSPAYLVDKQTDESKVELFDFKETSFTMTFEAVNISNEEVTYNVHTDVLADRFKAENFGEDNEVLYNLALADHLEGAKITSPDEITVPAGGSKEFTVTVDFSEAKVKGEDQDGNEVTKSVEEDMFIEGFVYLTDKENGAPQLSIPYNGFYGEWDRPEILDGFKDYGEDKLYAMDDFNDMLTGDGNFVAPVDGEKYYPVSPNGDGLNDDIYPFPAFLRNAKEVQYNVYDKNNKLLRRVLTEENVRKTYYDQGSGSYYSFNPERAWDGTVKSETVEDGIYYYEIKSTIDYKDAKWQSKKIPVYVDTKSPTIEITSFEEEENKISWKASDEGVGIEKYLIFVNGEQLDATISSDQTSYTFDSIENAVVEVVAVDYANNFAMDSTPVADSDSPVIYLGDTDPAPYGSYNILELPVTGYVQEETGLSEVKVNGKSVDFKLNEETGNYDFSATATFDEEGMKDIIVSATDTSGNEISISRRVFIDTTAPIIEQSNEKFVDEKTTEYDLSFDVSDNYSYFSVYVDDNHLKQTEIETPAQVLEPGKESFTEKVTLEPGYNTFTVKVTDLGGTTVTEEISIYRPTGNEEKPMIQLGEEPKQDSAYNTKEVPVKGSIHAKFELEEVTVNDSPIQLSLNEETGYYEFSTTVGFKEDGKQVVKVTAKDTLGNKSSLEQDVFIDSVGPELELNAPESVDYNVTETELEITAKDNFSYFSIYEGEKEVKTTKMDSPADVLEAGEEKLTHKVSLEPGKNTFTVKVTDLGGTTVSKEITIDRLNIEKEINRLQGVDRYETSVEISKAGWNKSDTVILARGDNYADALAGVPLSHKLDAPLLLTESNTLTDVTLDEISRLKASKVIILGGKAAISQDVADVLKAEKIGVERIWGDDRYETAQKIAKEVAPNGTETAVVVNGQNFPDALSVASYAAKHGYPILLTGADELADPTETALEELNVKSTYVIGGEKVVTPGVMDQLPKAKRLAGEDRYKTSVAVSNYFDKGADHQYIATGEKFADALSGAALAAKEGTGVLLVGSSVHEE</sequence>
<keyword evidence="7 8" id="KW-0720">Serine protease</keyword>
<feature type="signal peptide" evidence="10">
    <location>
        <begin position="1"/>
        <end position="31"/>
    </location>
</feature>
<evidence type="ECO:0000256" key="2">
    <source>
        <dbReference type="ARBA" id="ARBA00022525"/>
    </source>
</evidence>
<dbReference type="Proteomes" id="UP001197974">
    <property type="component" value="Chromosome"/>
</dbReference>
<feature type="domain" description="Inhibitor I9" evidence="13">
    <location>
        <begin position="91"/>
        <end position="157"/>
    </location>
</feature>